<keyword evidence="2" id="KW-0677">Repeat</keyword>
<evidence type="ECO:0000256" key="2">
    <source>
        <dbReference type="ARBA" id="ARBA00022737"/>
    </source>
</evidence>
<dbReference type="Pfam" id="PF04003">
    <property type="entry name" value="Utp12"/>
    <property type="match status" value="1"/>
</dbReference>
<dbReference type="PROSITE" id="PS50082">
    <property type="entry name" value="WD_REPEATS_2"/>
    <property type="match status" value="8"/>
</dbReference>
<feature type="repeat" description="WD" evidence="4">
    <location>
        <begin position="164"/>
        <end position="205"/>
    </location>
</feature>
<name>A0AAW1MKP4_POPJA</name>
<dbReference type="InterPro" id="IPR019775">
    <property type="entry name" value="WD40_repeat_CS"/>
</dbReference>
<feature type="region of interest" description="Disordered" evidence="5">
    <location>
        <begin position="327"/>
        <end position="349"/>
    </location>
</feature>
<dbReference type="FunFam" id="2.130.10.10:FF:000755">
    <property type="entry name" value="WD repeat-containing protein 3"/>
    <property type="match status" value="1"/>
</dbReference>
<dbReference type="InterPro" id="IPR036322">
    <property type="entry name" value="WD40_repeat_dom_sf"/>
</dbReference>
<dbReference type="PANTHER" id="PTHR19853">
    <property type="entry name" value="WD REPEAT CONTAINING PROTEIN 3 WDR3"/>
    <property type="match status" value="1"/>
</dbReference>
<dbReference type="GO" id="GO:0030515">
    <property type="term" value="F:snoRNA binding"/>
    <property type="evidence" value="ECO:0007669"/>
    <property type="project" value="TreeGrafter"/>
</dbReference>
<sequence length="949" mass="105378">MGLTKQYLRYVSCGNFNIIANPGCNLAFVTLEGQVGRFVAVGACEHIIIWDLRLGEKAQVLLGEKSVATYLCPSPNKRNLAVGYMDGNIQIYDLKSGDIINIFSGHHSEVTALCYDNFGHKLASGSKDTDVIVWDTVAEIGLCRLSGHTGPITQLVFMLGLCRLSGHTGPITQLVFMLEQPVLITSSKDMLVKFWDLDTQHCFKSLVGHKTEIWGLTLMKDDQYLVTGCSDGELRIWKLSQRLTDNENKVDQLSLKLELAHLEESDDNSYLLQCHKAGSLLRQGKGRVVFMHSDESGQILACHGTDMQIEIFYFCTDSEAQSRLKKRIKKEKKRQNTEPQSSSNTDNLELSLKDEVKRLTTIKLSSKPKSLHTLLGNGGELRLSVVLSNNTVELYSLQVNIKQEDTKCLRTISTQGHHSEVRAVAFSSDNLAVVSGSAESVKIWNKTSQACLRTVKTGYVLSLAFVPGDRHVLAGLKNGTLLIIDISAGDILEEISAHSAELWSICQQPNMRGCATGGGDNTVKFWQFELIVEEASESKTKVLSLLHTRTLKLEDSVLCVRISPNSKFVAVALLDSTVKIFFLDSFKFYLSLYGHKLPVLSMDISSDSALIATGSADRNLKIWGMDFGDCHKSIFAHDDSITAVQFVPRTHYIFSSGKDGKVKQWDADAFVKITTLQGHAGEAWSLSVSPNGQHVVSCGSDKVLRMYEKTEQVLVLQDEEEEEREAQDNLVTGEQTAVPGQPGLNLPSKKTVGSEKAAESILECLEVCEKYKEQLADHAALQAASTQALPLPTAPPLMQALNVSTPNDYFLETIKRIRTSDLEEALILLPFPSVCEILQILPALVMRGDNTELVCRLLVFLLKIHHTPIVANNSLLSVLKQLQKSAMVKVEELRDLIGYNYHGMQFLQHHIENAEGIQLFRDVAIERSKSEKKRKTREKLKRSVMVLNT</sequence>
<proteinExistence type="inferred from homology"/>
<organism evidence="7 8">
    <name type="scientific">Popillia japonica</name>
    <name type="common">Japanese beetle</name>
    <dbReference type="NCBI Taxonomy" id="7064"/>
    <lineage>
        <taxon>Eukaryota</taxon>
        <taxon>Metazoa</taxon>
        <taxon>Ecdysozoa</taxon>
        <taxon>Arthropoda</taxon>
        <taxon>Hexapoda</taxon>
        <taxon>Insecta</taxon>
        <taxon>Pterygota</taxon>
        <taxon>Neoptera</taxon>
        <taxon>Endopterygota</taxon>
        <taxon>Coleoptera</taxon>
        <taxon>Polyphaga</taxon>
        <taxon>Scarabaeiformia</taxon>
        <taxon>Scarabaeidae</taxon>
        <taxon>Rutelinae</taxon>
        <taxon>Popillia</taxon>
    </lineage>
</organism>
<dbReference type="PRINTS" id="PR00320">
    <property type="entry name" value="GPROTEINBRPT"/>
</dbReference>
<dbReference type="PROSITE" id="PS50294">
    <property type="entry name" value="WD_REPEATS_REGION"/>
    <property type="match status" value="5"/>
</dbReference>
<dbReference type="GO" id="GO:0032040">
    <property type="term" value="C:small-subunit processome"/>
    <property type="evidence" value="ECO:0007669"/>
    <property type="project" value="TreeGrafter"/>
</dbReference>
<dbReference type="Proteomes" id="UP001458880">
    <property type="component" value="Unassembled WGS sequence"/>
</dbReference>
<dbReference type="Pfam" id="PF00400">
    <property type="entry name" value="WD40"/>
    <property type="match status" value="4"/>
</dbReference>
<feature type="repeat" description="WD" evidence="4">
    <location>
        <begin position="103"/>
        <end position="135"/>
    </location>
</feature>
<evidence type="ECO:0000256" key="4">
    <source>
        <dbReference type="PROSITE-ProRule" id="PRU00221"/>
    </source>
</evidence>
<keyword evidence="8" id="KW-1185">Reference proteome</keyword>
<dbReference type="InterPro" id="IPR001680">
    <property type="entry name" value="WD40_rpt"/>
</dbReference>
<feature type="repeat" description="WD" evidence="4">
    <location>
        <begin position="676"/>
        <end position="708"/>
    </location>
</feature>
<dbReference type="CDD" id="cd00200">
    <property type="entry name" value="WD40"/>
    <property type="match status" value="2"/>
</dbReference>
<comment type="similarity">
    <text evidence="3">Belongs to the WD repeat WDR3/UTP12 family.</text>
</comment>
<dbReference type="InterPro" id="IPR015943">
    <property type="entry name" value="WD40/YVTN_repeat-like_dom_sf"/>
</dbReference>
<evidence type="ECO:0000256" key="5">
    <source>
        <dbReference type="SAM" id="MobiDB-lite"/>
    </source>
</evidence>
<feature type="repeat" description="WD" evidence="4">
    <location>
        <begin position="206"/>
        <end position="240"/>
    </location>
</feature>
<dbReference type="AlphaFoldDB" id="A0AAW1MKP4"/>
<feature type="repeat" description="WD" evidence="4">
    <location>
        <begin position="634"/>
        <end position="675"/>
    </location>
</feature>
<dbReference type="PROSITE" id="PS00678">
    <property type="entry name" value="WD_REPEATS_1"/>
    <property type="match status" value="1"/>
</dbReference>
<reference evidence="7 8" key="1">
    <citation type="journal article" date="2024" name="BMC Genomics">
        <title>De novo assembly and annotation of Popillia japonica's genome with initial clues to its potential as an invasive pest.</title>
        <authorList>
            <person name="Cucini C."/>
            <person name="Boschi S."/>
            <person name="Funari R."/>
            <person name="Cardaioli E."/>
            <person name="Iannotti N."/>
            <person name="Marturano G."/>
            <person name="Paoli F."/>
            <person name="Bruttini M."/>
            <person name="Carapelli A."/>
            <person name="Frati F."/>
            <person name="Nardi F."/>
        </authorList>
    </citation>
    <scope>NUCLEOTIDE SEQUENCE [LARGE SCALE GENOMIC DNA]</scope>
    <source>
        <strain evidence="7">DMR45628</strain>
    </source>
</reference>
<evidence type="ECO:0000256" key="3">
    <source>
        <dbReference type="ARBA" id="ARBA00038229"/>
    </source>
</evidence>
<dbReference type="GO" id="GO:0030490">
    <property type="term" value="P:maturation of SSU-rRNA"/>
    <property type="evidence" value="ECO:0007669"/>
    <property type="project" value="TreeGrafter"/>
</dbReference>
<dbReference type="GO" id="GO:0034388">
    <property type="term" value="C:Pwp2p-containing subcomplex of 90S preribosome"/>
    <property type="evidence" value="ECO:0007669"/>
    <property type="project" value="TreeGrafter"/>
</dbReference>
<dbReference type="SMART" id="SM00320">
    <property type="entry name" value="WD40"/>
    <property type="match status" value="11"/>
</dbReference>
<evidence type="ECO:0000313" key="7">
    <source>
        <dbReference type="EMBL" id="KAK9746771.1"/>
    </source>
</evidence>
<gene>
    <name evidence="7" type="ORF">QE152_g5816</name>
</gene>
<dbReference type="Pfam" id="PF25172">
    <property type="entry name" value="Beta-prop_WDR3_2nd"/>
    <property type="match status" value="1"/>
</dbReference>
<comment type="caution">
    <text evidence="7">The sequence shown here is derived from an EMBL/GenBank/DDBJ whole genome shotgun (WGS) entry which is preliminary data.</text>
</comment>
<dbReference type="InterPro" id="IPR007148">
    <property type="entry name" value="SSU_processome_Utp12"/>
</dbReference>
<evidence type="ECO:0000313" key="8">
    <source>
        <dbReference type="Proteomes" id="UP001458880"/>
    </source>
</evidence>
<feature type="domain" description="Small-subunit processome Utp12" evidence="6">
    <location>
        <begin position="807"/>
        <end position="908"/>
    </location>
</feature>
<keyword evidence="1 4" id="KW-0853">WD repeat</keyword>
<protein>
    <submittedName>
        <fullName evidence="7">WD domain, G-beta repeat</fullName>
    </submittedName>
</protein>
<dbReference type="EMBL" id="JASPKY010000037">
    <property type="protein sequence ID" value="KAK9746771.1"/>
    <property type="molecule type" value="Genomic_DNA"/>
</dbReference>
<feature type="repeat" description="WD" evidence="4">
    <location>
        <begin position="592"/>
        <end position="633"/>
    </location>
</feature>
<evidence type="ECO:0000259" key="6">
    <source>
        <dbReference type="Pfam" id="PF04003"/>
    </source>
</evidence>
<dbReference type="InterPro" id="IPR051570">
    <property type="entry name" value="TBC1_cilium_biogenesis"/>
</dbReference>
<accession>A0AAW1MKP4</accession>
<feature type="repeat" description="WD" evidence="4">
    <location>
        <begin position="414"/>
        <end position="454"/>
    </location>
</feature>
<dbReference type="SUPFAM" id="SSF50978">
    <property type="entry name" value="WD40 repeat-like"/>
    <property type="match status" value="2"/>
</dbReference>
<dbReference type="InterPro" id="IPR020472">
    <property type="entry name" value="WD40_PAC1"/>
</dbReference>
<feature type="repeat" description="WD" evidence="4">
    <location>
        <begin position="495"/>
        <end position="529"/>
    </location>
</feature>
<dbReference type="FunFam" id="2.130.10.10:FF:002580">
    <property type="entry name" value="Beta transducin Trp-Asp domain-containing protein, putative"/>
    <property type="match status" value="1"/>
</dbReference>
<feature type="compositionally biased region" description="Polar residues" evidence="5">
    <location>
        <begin position="337"/>
        <end position="348"/>
    </location>
</feature>
<dbReference type="PANTHER" id="PTHR19853:SF0">
    <property type="entry name" value="WD REPEAT-CONTAINING PROTEIN 3"/>
    <property type="match status" value="1"/>
</dbReference>
<evidence type="ECO:0000256" key="1">
    <source>
        <dbReference type="ARBA" id="ARBA00022574"/>
    </source>
</evidence>
<dbReference type="Gene3D" id="2.130.10.10">
    <property type="entry name" value="YVTN repeat-like/Quinoprotein amine dehydrogenase"/>
    <property type="match status" value="4"/>
</dbReference>